<dbReference type="OrthoDB" id="7072960at2759"/>
<dbReference type="EMBL" id="LR824013">
    <property type="protein sequence ID" value="CAD0199382.1"/>
    <property type="molecule type" value="Genomic_DNA"/>
</dbReference>
<protein>
    <submittedName>
        <fullName evidence="2">Uncharacterized protein</fullName>
    </submittedName>
</protein>
<dbReference type="EMBL" id="LR824013">
    <property type="protein sequence ID" value="CAH0579293.1"/>
    <property type="molecule type" value="Genomic_DNA"/>
</dbReference>
<name>A0A9N8KUH9_CHRIL</name>
<reference evidence="2" key="1">
    <citation type="submission" date="2021-12" db="EMBL/GenBank/DDBJ databases">
        <authorList>
            <person name="King R."/>
        </authorList>
    </citation>
    <scope>NUCLEOTIDE SEQUENCE</scope>
</reference>
<dbReference type="PROSITE" id="PS51257">
    <property type="entry name" value="PROKAR_LIPOPROTEIN"/>
    <property type="match status" value="1"/>
</dbReference>
<dbReference type="Proteomes" id="UP001154114">
    <property type="component" value="Chromosome 10"/>
</dbReference>
<feature type="transmembrane region" description="Helical" evidence="1">
    <location>
        <begin position="41"/>
        <end position="61"/>
    </location>
</feature>
<keyword evidence="1" id="KW-0812">Transmembrane</keyword>
<keyword evidence="4" id="KW-1185">Reference proteome</keyword>
<gene>
    <name evidence="3" type="ORF">CINC_LOCUS1076</name>
    <name evidence="2" type="ORF">CINC_LOCUS1077</name>
</gene>
<evidence type="ECO:0000313" key="2">
    <source>
        <dbReference type="EMBL" id="CAD0199382.1"/>
    </source>
</evidence>
<sequence>MVRLSVLSFSSLLLGSFMFSTGLACYFKDLSSYEKEDAHNAILRVFIGSVMIVFVPIVYAVEQCLEFSIVRGEPEGCATRKRPGACIRQQSQNAPPPRLRRRHC</sequence>
<organism evidence="2 4">
    <name type="scientific">Chrysodeixis includens</name>
    <name type="common">Soybean looper</name>
    <name type="synonym">Pseudoplusia includens</name>
    <dbReference type="NCBI Taxonomy" id="689277"/>
    <lineage>
        <taxon>Eukaryota</taxon>
        <taxon>Metazoa</taxon>
        <taxon>Ecdysozoa</taxon>
        <taxon>Arthropoda</taxon>
        <taxon>Hexapoda</taxon>
        <taxon>Insecta</taxon>
        <taxon>Pterygota</taxon>
        <taxon>Neoptera</taxon>
        <taxon>Endopterygota</taxon>
        <taxon>Lepidoptera</taxon>
        <taxon>Glossata</taxon>
        <taxon>Ditrysia</taxon>
        <taxon>Noctuoidea</taxon>
        <taxon>Noctuidae</taxon>
        <taxon>Plusiinae</taxon>
        <taxon>Chrysodeixis</taxon>
    </lineage>
</organism>
<keyword evidence="1" id="KW-1133">Transmembrane helix</keyword>
<keyword evidence="1" id="KW-0472">Membrane</keyword>
<evidence type="ECO:0000256" key="1">
    <source>
        <dbReference type="SAM" id="Phobius"/>
    </source>
</evidence>
<evidence type="ECO:0000313" key="3">
    <source>
        <dbReference type="EMBL" id="CAH0579293.1"/>
    </source>
</evidence>
<proteinExistence type="predicted"/>
<evidence type="ECO:0000313" key="4">
    <source>
        <dbReference type="Proteomes" id="UP001154114"/>
    </source>
</evidence>
<accession>A0A9N8KUH9</accession>
<dbReference type="AlphaFoldDB" id="A0A9N8KUH9"/>